<dbReference type="AlphaFoldDB" id="A0A1I5T116"/>
<feature type="signal peptide" evidence="1">
    <location>
        <begin position="1"/>
        <end position="20"/>
    </location>
</feature>
<accession>A0A1I5T116</accession>
<evidence type="ECO:0000256" key="1">
    <source>
        <dbReference type="SAM" id="SignalP"/>
    </source>
</evidence>
<proteinExistence type="predicted"/>
<keyword evidence="3" id="KW-1185">Reference proteome</keyword>
<keyword evidence="1" id="KW-0732">Signal</keyword>
<reference evidence="3" key="1">
    <citation type="submission" date="2016-10" db="EMBL/GenBank/DDBJ databases">
        <authorList>
            <person name="Varghese N."/>
            <person name="Submissions S."/>
        </authorList>
    </citation>
    <scope>NUCLEOTIDE SEQUENCE [LARGE SCALE GENOMIC DNA]</scope>
    <source>
        <strain evidence="3">OR362-8,ATCC BAA-1266,JCM 13504</strain>
    </source>
</reference>
<sequence>MKTKLLFFAIFLALTGCSTTEDPAPSSGVVTVSLTNNATLAGMAASACVRSTPMRAGTGGSVLWSKKMTCTTATMGPVARGTRVYLSVQYDDVNSPGYLLPTQGEYIQADLLVDGKKVSGVFLDANSFYTEANYFRTDGNRVHLMQEVEVVL</sequence>
<organism evidence="2 3">
    <name type="scientific">Hymenobacter arizonensis</name>
    <name type="common">Siccationidurans arizonensis</name>
    <dbReference type="NCBI Taxonomy" id="1227077"/>
    <lineage>
        <taxon>Bacteria</taxon>
        <taxon>Pseudomonadati</taxon>
        <taxon>Bacteroidota</taxon>
        <taxon>Cytophagia</taxon>
        <taxon>Cytophagales</taxon>
        <taxon>Hymenobacteraceae</taxon>
        <taxon>Hymenobacter</taxon>
    </lineage>
</organism>
<dbReference type="PROSITE" id="PS51257">
    <property type="entry name" value="PROKAR_LIPOPROTEIN"/>
    <property type="match status" value="1"/>
</dbReference>
<dbReference type="EMBL" id="FOXS01000001">
    <property type="protein sequence ID" value="SFP76729.1"/>
    <property type="molecule type" value="Genomic_DNA"/>
</dbReference>
<evidence type="ECO:0008006" key="4">
    <source>
        <dbReference type="Google" id="ProtNLM"/>
    </source>
</evidence>
<protein>
    <recommendedName>
        <fullName evidence="4">Lipoprotein</fullName>
    </recommendedName>
</protein>
<gene>
    <name evidence="2" type="ORF">SAMN04515668_0274</name>
</gene>
<evidence type="ECO:0000313" key="3">
    <source>
        <dbReference type="Proteomes" id="UP000199029"/>
    </source>
</evidence>
<dbReference type="RefSeq" id="WP_092668208.1">
    <property type="nucleotide sequence ID" value="NZ_FOXS01000001.1"/>
</dbReference>
<dbReference type="Proteomes" id="UP000199029">
    <property type="component" value="Unassembled WGS sequence"/>
</dbReference>
<feature type="chain" id="PRO_5011595847" description="Lipoprotein" evidence="1">
    <location>
        <begin position="21"/>
        <end position="152"/>
    </location>
</feature>
<name>A0A1I5T116_HYMAR</name>
<dbReference type="OrthoDB" id="9951020at2"/>
<evidence type="ECO:0000313" key="2">
    <source>
        <dbReference type="EMBL" id="SFP76729.1"/>
    </source>
</evidence>